<sequence>MSAADYYGTGDNKQSFNRPSAPPPNQSGTYGDTRGYEQQYYEPQKAYYQQPGPGVQPGPQQGYPQQGYPQQGYAQQGHPPQQGYYGGQPQQPIYVQQQPESKKDSCLMACLAGACLCCTLDMLF</sequence>
<comment type="subcellular location">
    <subcellularLocation>
        <location evidence="1">Membrane</location>
    </subcellularLocation>
</comment>
<dbReference type="RefSeq" id="XP_003646845.1">
    <property type="nucleotide sequence ID" value="XM_003646797.1"/>
</dbReference>
<dbReference type="AlphaFoldDB" id="I6ND86"/>
<keyword evidence="3" id="KW-0472">Membrane</keyword>
<comment type="similarity">
    <text evidence="2">Belongs to the CYSTM1 family.</text>
</comment>
<dbReference type="GeneID" id="11468327"/>
<dbReference type="Pfam" id="PF12734">
    <property type="entry name" value="CYSTM"/>
    <property type="match status" value="1"/>
</dbReference>
<dbReference type="FunCoup" id="I6ND86">
    <property type="interactions" value="32"/>
</dbReference>
<gene>
    <name evidence="6" type="ordered locus">Ecym_5263</name>
</gene>
<organism evidence="6 7">
    <name type="scientific">Eremothecium cymbalariae (strain CBS 270.75 / DBVPG 7215 / KCTC 17166 / NRRL Y-17582)</name>
    <name type="common">Yeast</name>
    <dbReference type="NCBI Taxonomy" id="931890"/>
    <lineage>
        <taxon>Eukaryota</taxon>
        <taxon>Fungi</taxon>
        <taxon>Dikarya</taxon>
        <taxon>Ascomycota</taxon>
        <taxon>Saccharomycotina</taxon>
        <taxon>Saccharomycetes</taxon>
        <taxon>Saccharomycetales</taxon>
        <taxon>Saccharomycetaceae</taxon>
        <taxon>Eremothecium</taxon>
    </lineage>
</organism>
<dbReference type="OrthoDB" id="4070117at2759"/>
<dbReference type="KEGG" id="erc:Ecym_5263"/>
<evidence type="ECO:0000259" key="5">
    <source>
        <dbReference type="Pfam" id="PF12734"/>
    </source>
</evidence>
<evidence type="ECO:0000256" key="3">
    <source>
        <dbReference type="ARBA" id="ARBA00023136"/>
    </source>
</evidence>
<dbReference type="eggNOG" id="ENOG502S7AZ">
    <property type="taxonomic scope" value="Eukaryota"/>
</dbReference>
<dbReference type="GO" id="GO:0016020">
    <property type="term" value="C:membrane"/>
    <property type="evidence" value="ECO:0007669"/>
    <property type="project" value="UniProtKB-SubCell"/>
</dbReference>
<dbReference type="InParanoid" id="I6ND86"/>
<dbReference type="OMA" id="PQHKDDS"/>
<evidence type="ECO:0000256" key="2">
    <source>
        <dbReference type="ARBA" id="ARBA00009444"/>
    </source>
</evidence>
<feature type="region of interest" description="Disordered" evidence="4">
    <location>
        <begin position="1"/>
        <end position="98"/>
    </location>
</feature>
<dbReference type="PANTHER" id="PTHR47564:SF1">
    <property type="entry name" value="CYSTEINE-RICH AND TRANSMEMBRANE DOMAIN-CONTAINING PROTEIN 1"/>
    <property type="match status" value="1"/>
</dbReference>
<dbReference type="EMBL" id="CP002501">
    <property type="protein sequence ID" value="AET40028.1"/>
    <property type="molecule type" value="Genomic_DNA"/>
</dbReference>
<dbReference type="InterPro" id="IPR043240">
    <property type="entry name" value="CYSTM1-like"/>
</dbReference>
<dbReference type="PANTHER" id="PTHR47564">
    <property type="entry name" value="CYSTEINE-RICH AND TRANSMEMBRANE DOMAIN-CONTAINING PROTEIN 1"/>
    <property type="match status" value="1"/>
</dbReference>
<evidence type="ECO:0000256" key="1">
    <source>
        <dbReference type="ARBA" id="ARBA00004370"/>
    </source>
</evidence>
<evidence type="ECO:0000313" key="7">
    <source>
        <dbReference type="Proteomes" id="UP000006790"/>
    </source>
</evidence>
<protein>
    <recommendedName>
        <fullName evidence="5">Cysteine-rich transmembrane domain-containing protein</fullName>
    </recommendedName>
</protein>
<evidence type="ECO:0000313" key="6">
    <source>
        <dbReference type="EMBL" id="AET40028.1"/>
    </source>
</evidence>
<reference evidence="6 7" key="1">
    <citation type="journal article" date="2011" name="G3 (Bethesda)">
        <title>Genome evolution in the Eremothecium clade of the Saccharomyces complex revealed by comparative genomics.</title>
        <authorList>
            <person name="Wendland J."/>
            <person name="Walther A."/>
        </authorList>
    </citation>
    <scope>NUCLEOTIDE SEQUENCE [LARGE SCALE GENOMIC DNA]</scope>
    <source>
        <strain evidence="7">CBS 270.75 / DBVPG 7215 / KCTC 17166 / NRRL Y-17582</strain>
    </source>
</reference>
<keyword evidence="7" id="KW-1185">Reference proteome</keyword>
<name>I6ND86_ERECY</name>
<dbReference type="HOGENOM" id="CLU_162803_0_0_1"/>
<dbReference type="Proteomes" id="UP000006790">
    <property type="component" value="Chromosome 5"/>
</dbReference>
<feature type="compositionally biased region" description="Low complexity" evidence="4">
    <location>
        <begin position="47"/>
        <end position="98"/>
    </location>
</feature>
<feature type="domain" description="Cysteine-rich transmembrane" evidence="5">
    <location>
        <begin position="92"/>
        <end position="124"/>
    </location>
</feature>
<evidence type="ECO:0000256" key="4">
    <source>
        <dbReference type="SAM" id="MobiDB-lite"/>
    </source>
</evidence>
<accession>I6ND86</accession>
<dbReference type="STRING" id="931890.I6ND86"/>
<dbReference type="InterPro" id="IPR028144">
    <property type="entry name" value="CYSTM_dom"/>
</dbReference>
<proteinExistence type="inferred from homology"/>